<reference evidence="2" key="1">
    <citation type="submission" date="2018-02" db="EMBL/GenBank/DDBJ databases">
        <title>Rhizophora mucronata_Transcriptome.</title>
        <authorList>
            <person name="Meera S.P."/>
            <person name="Sreeshan A."/>
            <person name="Augustine A."/>
        </authorList>
    </citation>
    <scope>NUCLEOTIDE SEQUENCE</scope>
    <source>
        <tissue evidence="2">Leaf</tissue>
    </source>
</reference>
<evidence type="ECO:0000256" key="1">
    <source>
        <dbReference type="SAM" id="MobiDB-lite"/>
    </source>
</evidence>
<protein>
    <submittedName>
        <fullName evidence="2">Uncharacterized protein</fullName>
    </submittedName>
</protein>
<organism evidence="2">
    <name type="scientific">Rhizophora mucronata</name>
    <name type="common">Asiatic mangrove</name>
    <dbReference type="NCBI Taxonomy" id="61149"/>
    <lineage>
        <taxon>Eukaryota</taxon>
        <taxon>Viridiplantae</taxon>
        <taxon>Streptophyta</taxon>
        <taxon>Embryophyta</taxon>
        <taxon>Tracheophyta</taxon>
        <taxon>Spermatophyta</taxon>
        <taxon>Magnoliopsida</taxon>
        <taxon>eudicotyledons</taxon>
        <taxon>Gunneridae</taxon>
        <taxon>Pentapetalae</taxon>
        <taxon>rosids</taxon>
        <taxon>fabids</taxon>
        <taxon>Malpighiales</taxon>
        <taxon>Rhizophoraceae</taxon>
        <taxon>Rhizophora</taxon>
    </lineage>
</organism>
<accession>A0A2P2R138</accession>
<dbReference type="AlphaFoldDB" id="A0A2P2R138"/>
<feature type="region of interest" description="Disordered" evidence="1">
    <location>
        <begin position="1"/>
        <end position="30"/>
    </location>
</feature>
<sequence length="30" mass="3461">MRTKQETASSKRELLSSPRIKALNRNKFLG</sequence>
<proteinExistence type="predicted"/>
<evidence type="ECO:0000313" key="2">
    <source>
        <dbReference type="EMBL" id="MBX72972.1"/>
    </source>
</evidence>
<dbReference type="EMBL" id="GGEC01092488">
    <property type="protein sequence ID" value="MBX72972.1"/>
    <property type="molecule type" value="Transcribed_RNA"/>
</dbReference>
<name>A0A2P2R138_RHIMU</name>